<feature type="region of interest" description="Disordered" evidence="1">
    <location>
        <begin position="415"/>
        <end position="468"/>
    </location>
</feature>
<reference evidence="3" key="4">
    <citation type="submission" date="2025-09" db="UniProtKB">
        <authorList>
            <consortium name="Ensembl"/>
        </authorList>
    </citation>
    <scope>IDENTIFICATION</scope>
    <source>
        <strain evidence="3">HSOK</strain>
    </source>
</reference>
<feature type="compositionally biased region" description="Basic and acidic residues" evidence="1">
    <location>
        <begin position="579"/>
        <end position="589"/>
    </location>
</feature>
<name>A0A3P9IME2_ORYLA</name>
<dbReference type="PANTHER" id="PTHR22545:SF0">
    <property type="entry name" value="CENTROSOMAL PROTEIN OF 95 KDA"/>
    <property type="match status" value="1"/>
</dbReference>
<accession>A0A3P9IME2</accession>
<proteinExistence type="predicted"/>
<feature type="compositionally biased region" description="Low complexity" evidence="1">
    <location>
        <begin position="157"/>
        <end position="173"/>
    </location>
</feature>
<feature type="compositionally biased region" description="Polar residues" evidence="1">
    <location>
        <begin position="308"/>
        <end position="317"/>
    </location>
</feature>
<reference key="1">
    <citation type="journal article" date="2007" name="Nature">
        <title>The medaka draft genome and insights into vertebrate genome evolution.</title>
        <authorList>
            <person name="Kasahara M."/>
            <person name="Naruse K."/>
            <person name="Sasaki S."/>
            <person name="Nakatani Y."/>
            <person name="Qu W."/>
            <person name="Ahsan B."/>
            <person name="Yamada T."/>
            <person name="Nagayasu Y."/>
            <person name="Doi K."/>
            <person name="Kasai Y."/>
            <person name="Jindo T."/>
            <person name="Kobayashi D."/>
            <person name="Shimada A."/>
            <person name="Toyoda A."/>
            <person name="Kuroki Y."/>
            <person name="Fujiyama A."/>
            <person name="Sasaki T."/>
            <person name="Shimizu A."/>
            <person name="Asakawa S."/>
            <person name="Shimizu N."/>
            <person name="Hashimoto S."/>
            <person name="Yang J."/>
            <person name="Lee Y."/>
            <person name="Matsushima K."/>
            <person name="Sugano S."/>
            <person name="Sakaizumi M."/>
            <person name="Narita T."/>
            <person name="Ohishi K."/>
            <person name="Haga S."/>
            <person name="Ohta F."/>
            <person name="Nomoto H."/>
            <person name="Nogata K."/>
            <person name="Morishita T."/>
            <person name="Endo T."/>
            <person name="Shin-I T."/>
            <person name="Takeda H."/>
            <person name="Morishita S."/>
            <person name="Kohara Y."/>
        </authorList>
    </citation>
    <scope>NUCLEOTIDE SEQUENCE [LARGE SCALE GENOMIC DNA]</scope>
    <source>
        <strain>Hd-rR</strain>
    </source>
</reference>
<protein>
    <recommendedName>
        <fullName evidence="2">DUF5745 domain-containing protein</fullName>
    </recommendedName>
</protein>
<feature type="region of interest" description="Disordered" evidence="1">
    <location>
        <begin position="131"/>
        <end position="178"/>
    </location>
</feature>
<feature type="region of interest" description="Disordered" evidence="1">
    <location>
        <begin position="624"/>
        <end position="648"/>
    </location>
</feature>
<dbReference type="Pfam" id="PF19016">
    <property type="entry name" value="DUF5745"/>
    <property type="match status" value="1"/>
</dbReference>
<feature type="compositionally biased region" description="Polar residues" evidence="1">
    <location>
        <begin position="238"/>
        <end position="248"/>
    </location>
</feature>
<evidence type="ECO:0000313" key="3">
    <source>
        <dbReference type="Ensembl" id="ENSORLP00015021243.1"/>
    </source>
</evidence>
<dbReference type="GO" id="GO:0005813">
    <property type="term" value="C:centrosome"/>
    <property type="evidence" value="ECO:0007669"/>
    <property type="project" value="InterPro"/>
</dbReference>
<feature type="region of interest" description="Disordered" evidence="1">
    <location>
        <begin position="198"/>
        <end position="320"/>
    </location>
</feature>
<dbReference type="InterPro" id="IPR044039">
    <property type="entry name" value="DUF5745"/>
</dbReference>
<reference evidence="3 4" key="2">
    <citation type="submission" date="2017-04" db="EMBL/GenBank/DDBJ databases">
        <title>CpG methylation of centromeres and impact of large insertions on vertebrate speciation.</title>
        <authorList>
            <person name="Ichikawa K."/>
            <person name="Yoshimura J."/>
            <person name="Morishita S."/>
        </authorList>
    </citation>
    <scope>NUCLEOTIDE SEQUENCE</scope>
    <source>
        <strain evidence="3 4">HSOK</strain>
    </source>
</reference>
<sequence>MGTQDGDTNWIDVANELLRQCHLSLRLRDMRDCNADVFVSLYENILGEKVPDYIAVPCSQEDDVHNVQSVIDSLSLDYLQISLSHITGENIVRGDKESIRNLLEIFDGLLEYLHQEINADSQNSDELKDVLEEDEHSANTERGSPCAAEKEMQPEGVSRSSSVESAVQSSKPSLHSWSADEVESASELMGLGVSARTFTGKQGTVSPPAPGDAQQHPESELPPAVSLQPPILSDTPHTRGSSSRSQSHPPAAAGIRQQQQEDSTAAAQTQTSKVVPAPLTNGAHSPAVCLSPAASEQSSSIRHRSRAAEQQTLQPANGGQRKVLFRTQPDVLFLTLQDELTAATPSPPDTDEEGDPSCRLREKSHRNSRRTRDGLDEPLSSRRQRNKQAEQELHHISEKLSHRLEELDEMLKRVLGESGESGEVREEDQQEPRRTHRPHSGARGEESPSHTPSSSCSSPLGDQSFLQGRLEDAIADALILEDDSRMNAVTPNRSSRGKRRSSQFSEYLDSNAYEDELRKYEANQRAELQEARLKAQKAEREYREAILGCDSAEARLSPPRTKAQHRTQANTSVTRKPRRPEPRRKAPQMKIKENDLLPLLRDELPHLHVSPHALAGMWEQQMQQADRLRAASSSNSHRRSKVSRQLEEAQKKHDLLLELVRKDQEHSKRLGDFKDRIKQQRSAQNRLREQKQQVARSKKYHNDFHVQHRARLMRARTKEERIFRQLFQEGLELQKARLRDQRVHAREQWAERQRRHQDQIESMENYYKDQVRRGFPQHRKCQPLPD</sequence>
<feature type="domain" description="DUF5745" evidence="2">
    <location>
        <begin position="51"/>
        <end position="109"/>
    </location>
</feature>
<evidence type="ECO:0000259" key="2">
    <source>
        <dbReference type="Pfam" id="PF19016"/>
    </source>
</evidence>
<evidence type="ECO:0000313" key="4">
    <source>
        <dbReference type="Proteomes" id="UP000265200"/>
    </source>
</evidence>
<organism evidence="3 4">
    <name type="scientific">Oryzias latipes</name>
    <name type="common">Japanese rice fish</name>
    <name type="synonym">Japanese killifish</name>
    <dbReference type="NCBI Taxonomy" id="8090"/>
    <lineage>
        <taxon>Eukaryota</taxon>
        <taxon>Metazoa</taxon>
        <taxon>Chordata</taxon>
        <taxon>Craniata</taxon>
        <taxon>Vertebrata</taxon>
        <taxon>Euteleostomi</taxon>
        <taxon>Actinopterygii</taxon>
        <taxon>Neopterygii</taxon>
        <taxon>Teleostei</taxon>
        <taxon>Neoteleostei</taxon>
        <taxon>Acanthomorphata</taxon>
        <taxon>Ovalentaria</taxon>
        <taxon>Atherinomorphae</taxon>
        <taxon>Beloniformes</taxon>
        <taxon>Adrianichthyidae</taxon>
        <taxon>Oryziinae</taxon>
        <taxon>Oryzias</taxon>
    </lineage>
</organism>
<dbReference type="Proteomes" id="UP000265200">
    <property type="component" value="Chromosome 1"/>
</dbReference>
<feature type="compositionally biased region" description="Basic and acidic residues" evidence="1">
    <location>
        <begin position="387"/>
        <end position="400"/>
    </location>
</feature>
<dbReference type="InterPro" id="IPR026619">
    <property type="entry name" value="CEP95"/>
</dbReference>
<dbReference type="GO" id="GO:0000922">
    <property type="term" value="C:spindle pole"/>
    <property type="evidence" value="ECO:0007669"/>
    <property type="project" value="InterPro"/>
</dbReference>
<feature type="region of interest" description="Disordered" evidence="1">
    <location>
        <begin position="553"/>
        <end position="589"/>
    </location>
</feature>
<feature type="region of interest" description="Disordered" evidence="1">
    <location>
        <begin position="337"/>
        <end position="400"/>
    </location>
</feature>
<feature type="compositionally biased region" description="Low complexity" evidence="1">
    <location>
        <begin position="449"/>
        <end position="459"/>
    </location>
</feature>
<evidence type="ECO:0000256" key="1">
    <source>
        <dbReference type="SAM" id="MobiDB-lite"/>
    </source>
</evidence>
<reference evidence="3" key="3">
    <citation type="submission" date="2025-08" db="UniProtKB">
        <authorList>
            <consortium name="Ensembl"/>
        </authorList>
    </citation>
    <scope>IDENTIFICATION</scope>
    <source>
        <strain evidence="3">HSOK</strain>
    </source>
</reference>
<feature type="compositionally biased region" description="Polar residues" evidence="1">
    <location>
        <begin position="256"/>
        <end position="273"/>
    </location>
</feature>
<dbReference type="AlphaFoldDB" id="A0A3P9IME2"/>
<dbReference type="Ensembl" id="ENSORLT00015036361.1">
    <property type="protein sequence ID" value="ENSORLP00015021243.1"/>
    <property type="gene ID" value="ENSORLG00015022456.1"/>
</dbReference>
<dbReference type="PANTHER" id="PTHR22545">
    <property type="entry name" value="CENTROSOMAL PROTEIN OF 95 KDA"/>
    <property type="match status" value="1"/>
</dbReference>